<accession>A0A9R0QP14</accession>
<proteinExistence type="predicted"/>
<evidence type="ECO:0000313" key="1">
    <source>
        <dbReference type="EMBL" id="VAH13688.1"/>
    </source>
</evidence>
<name>A0A9R0QP14_TRITD</name>
<gene>
    <name evidence="1" type="ORF">TRITD_1Bv1G028610</name>
</gene>
<dbReference type="Gramene" id="TRITD1Bv1G028610.1">
    <property type="protein sequence ID" value="TRITD1Bv1G028610.1"/>
    <property type="gene ID" value="TRITD1Bv1G028610"/>
</dbReference>
<dbReference type="AlphaFoldDB" id="A0A9R0QP14"/>
<dbReference type="EMBL" id="LT934112">
    <property type="protein sequence ID" value="VAH13688.1"/>
    <property type="molecule type" value="Genomic_DNA"/>
</dbReference>
<evidence type="ECO:0000313" key="2">
    <source>
        <dbReference type="Proteomes" id="UP000324705"/>
    </source>
</evidence>
<protein>
    <submittedName>
        <fullName evidence="1">Uncharacterized protein</fullName>
    </submittedName>
</protein>
<dbReference type="Proteomes" id="UP000324705">
    <property type="component" value="Chromosome 1B"/>
</dbReference>
<sequence>MHKFNCGMHTHFGVTQLELYHRSFFSHVMPSNLYYCSSSIDKSNLPQILYEDDDHNKVMLSSDSDHIATGYHAKQIAWKVIRGKFNLHSTKSATHHINWKLKS</sequence>
<organism evidence="1 2">
    <name type="scientific">Triticum turgidum subsp. durum</name>
    <name type="common">Durum wheat</name>
    <name type="synonym">Triticum durum</name>
    <dbReference type="NCBI Taxonomy" id="4567"/>
    <lineage>
        <taxon>Eukaryota</taxon>
        <taxon>Viridiplantae</taxon>
        <taxon>Streptophyta</taxon>
        <taxon>Embryophyta</taxon>
        <taxon>Tracheophyta</taxon>
        <taxon>Spermatophyta</taxon>
        <taxon>Magnoliopsida</taxon>
        <taxon>Liliopsida</taxon>
        <taxon>Poales</taxon>
        <taxon>Poaceae</taxon>
        <taxon>BOP clade</taxon>
        <taxon>Pooideae</taxon>
        <taxon>Triticodae</taxon>
        <taxon>Triticeae</taxon>
        <taxon>Triticinae</taxon>
        <taxon>Triticum</taxon>
    </lineage>
</organism>
<reference evidence="1 2" key="1">
    <citation type="submission" date="2017-09" db="EMBL/GenBank/DDBJ databases">
        <authorList>
            <consortium name="International Durum Wheat Genome Sequencing Consortium (IDWGSC)"/>
            <person name="Milanesi L."/>
        </authorList>
    </citation>
    <scope>NUCLEOTIDE SEQUENCE [LARGE SCALE GENOMIC DNA]</scope>
    <source>
        <strain evidence="2">cv. Svevo</strain>
    </source>
</reference>
<dbReference type="SUPFAM" id="SSF54277">
    <property type="entry name" value="CAD &amp; PB1 domains"/>
    <property type="match status" value="1"/>
</dbReference>
<keyword evidence="2" id="KW-1185">Reference proteome</keyword>